<reference evidence="2" key="1">
    <citation type="journal article" date="2012" name="PLoS ONE">
        <title>Gene sets for utilization of primary and secondary nutrition supplies in the distal gut of endangered iberian lynx.</title>
        <authorList>
            <person name="Alcaide M."/>
            <person name="Messina E."/>
            <person name="Richter M."/>
            <person name="Bargiela R."/>
            <person name="Peplies J."/>
            <person name="Huws S.A."/>
            <person name="Newbold C.J."/>
            <person name="Golyshin P.N."/>
            <person name="Simon M.A."/>
            <person name="Lopez G."/>
            <person name="Yakimov M.M."/>
            <person name="Ferrer M."/>
        </authorList>
    </citation>
    <scope>NUCLEOTIDE SEQUENCE</scope>
</reference>
<dbReference type="EMBL" id="AMCI01001371">
    <property type="protein sequence ID" value="EJX05763.1"/>
    <property type="molecule type" value="Genomic_DNA"/>
</dbReference>
<feature type="transmembrane region" description="Helical" evidence="1">
    <location>
        <begin position="77"/>
        <end position="97"/>
    </location>
</feature>
<accession>J9GSU9</accession>
<name>J9GSU9_9ZZZZ</name>
<protein>
    <submittedName>
        <fullName evidence="2">Membrane protein</fullName>
    </submittedName>
</protein>
<gene>
    <name evidence="2" type="ORF">EVA_06130</name>
</gene>
<proteinExistence type="predicted"/>
<feature type="transmembrane region" description="Helical" evidence="1">
    <location>
        <begin position="240"/>
        <end position="261"/>
    </location>
</feature>
<sequence length="266" mass="29913">MIHYIQVQRTLPSAFGITMTEQLILSSGHAHKAAVCSIHCTAKIIGKHILFKLQLTHSICESSICRIMQQLCHRSPLSCYYPFVLYLSNGICIAAVATKPRILLQKLVLQNLTPLTVPQNFLFQFCTIPSLCRLDFLLLQMSYQILLGTQTGFVVFPLVTTLSNLFIQLCLVLLHCMQNRLGLASRCTGQALCQRILQCLRCHKILMKFCQLPCGFFMLCTHVVQLFLQNLHISNSLPALCRCLLTFLAFFVGLFAASAQLPADLY</sequence>
<evidence type="ECO:0000256" key="1">
    <source>
        <dbReference type="SAM" id="Phobius"/>
    </source>
</evidence>
<evidence type="ECO:0000313" key="2">
    <source>
        <dbReference type="EMBL" id="EJX05763.1"/>
    </source>
</evidence>
<organism evidence="2">
    <name type="scientific">gut metagenome</name>
    <dbReference type="NCBI Taxonomy" id="749906"/>
    <lineage>
        <taxon>unclassified sequences</taxon>
        <taxon>metagenomes</taxon>
        <taxon>organismal metagenomes</taxon>
    </lineage>
</organism>
<comment type="caution">
    <text evidence="2">The sequence shown here is derived from an EMBL/GenBank/DDBJ whole genome shotgun (WGS) entry which is preliminary data.</text>
</comment>
<feature type="transmembrane region" description="Helical" evidence="1">
    <location>
        <begin position="151"/>
        <end position="174"/>
    </location>
</feature>
<keyword evidence="1" id="KW-0472">Membrane</keyword>
<keyword evidence="1" id="KW-1133">Transmembrane helix</keyword>
<keyword evidence="1" id="KW-0812">Transmembrane</keyword>
<dbReference type="AlphaFoldDB" id="J9GSU9"/>